<evidence type="ECO:0000313" key="2">
    <source>
        <dbReference type="Proteomes" id="UP001259982"/>
    </source>
</evidence>
<dbReference type="EMBL" id="JAVRHY010000006">
    <property type="protein sequence ID" value="MDT0618590.1"/>
    <property type="molecule type" value="Genomic_DNA"/>
</dbReference>
<accession>A0ABU3B989</accession>
<evidence type="ECO:0008006" key="3">
    <source>
        <dbReference type="Google" id="ProtNLM"/>
    </source>
</evidence>
<keyword evidence="2" id="KW-1185">Reference proteome</keyword>
<dbReference type="Proteomes" id="UP001259982">
    <property type="component" value="Unassembled WGS sequence"/>
</dbReference>
<organism evidence="1 2">
    <name type="scientific">Spectribacter acetivorans</name>
    <dbReference type="NCBI Taxonomy" id="3075603"/>
    <lineage>
        <taxon>Bacteria</taxon>
        <taxon>Pseudomonadati</taxon>
        <taxon>Pseudomonadota</taxon>
        <taxon>Gammaproteobacteria</taxon>
        <taxon>Salinisphaerales</taxon>
        <taxon>Salinisphaeraceae</taxon>
        <taxon>Spectribacter</taxon>
    </lineage>
</organism>
<protein>
    <recommendedName>
        <fullName evidence="3">CRISPR type III A-associated protein Csm2</fullName>
    </recommendedName>
</protein>
<comment type="caution">
    <text evidence="1">The sequence shown here is derived from an EMBL/GenBank/DDBJ whole genome shotgun (WGS) entry which is preliminary data.</text>
</comment>
<proteinExistence type="predicted"/>
<dbReference type="RefSeq" id="WP_311658733.1">
    <property type="nucleotide sequence ID" value="NZ_JAVRHY010000006.1"/>
</dbReference>
<name>A0ABU3B989_9GAMM</name>
<reference evidence="1 2" key="1">
    <citation type="submission" date="2023-09" db="EMBL/GenBank/DDBJ databases">
        <authorList>
            <person name="Rey-Velasco X."/>
        </authorList>
    </citation>
    <scope>NUCLEOTIDE SEQUENCE [LARGE SCALE GENOMIC DNA]</scope>
    <source>
        <strain evidence="1 2">P385</strain>
    </source>
</reference>
<evidence type="ECO:0000313" key="1">
    <source>
        <dbReference type="EMBL" id="MDT0618590.1"/>
    </source>
</evidence>
<gene>
    <name evidence="1" type="ORF">RM531_08870</name>
</gene>
<sequence length="130" mass="14593">MGTNSHAHLDDNQLQKAADLVGVDLDPKRHDRDLNETMTRGEFLQELLQDQSKQRLLAMLYGGIHNAVNPSFSRARRRRGLLAKDPHAVLEVIADGAATPERKHEFAVLVESLRDFIVRVYDETAPDNPG</sequence>